<keyword evidence="4" id="KW-0812">Transmembrane</keyword>
<dbReference type="Pfam" id="PF03514">
    <property type="entry name" value="GRAS"/>
    <property type="match status" value="1"/>
</dbReference>
<feature type="transmembrane region" description="Helical" evidence="4">
    <location>
        <begin position="593"/>
        <end position="613"/>
    </location>
</feature>
<evidence type="ECO:0000256" key="2">
    <source>
        <dbReference type="ARBA" id="ARBA00023163"/>
    </source>
</evidence>
<evidence type="ECO:0000256" key="3">
    <source>
        <dbReference type="PROSITE-ProRule" id="PRU01191"/>
    </source>
</evidence>
<feature type="transmembrane region" description="Helical" evidence="4">
    <location>
        <begin position="633"/>
        <end position="651"/>
    </location>
</feature>
<feature type="transmembrane region" description="Helical" evidence="4">
    <location>
        <begin position="658"/>
        <end position="677"/>
    </location>
</feature>
<comment type="caution">
    <text evidence="3">Lacks conserved residue(s) required for the propagation of feature annotation.</text>
</comment>
<dbReference type="Proteomes" id="UP000006591">
    <property type="component" value="Chromosome 1"/>
</dbReference>
<dbReference type="PANTHER" id="PTHR31636">
    <property type="entry name" value="OSJNBA0084A10.13 PROTEIN-RELATED"/>
    <property type="match status" value="1"/>
</dbReference>
<comment type="similarity">
    <text evidence="3">Belongs to the GRAS family.</text>
</comment>
<organism evidence="5">
    <name type="scientific">Oryza nivara</name>
    <name type="common">Indian wild rice</name>
    <name type="synonym">Oryza sativa f. spontanea</name>
    <dbReference type="NCBI Taxonomy" id="4536"/>
    <lineage>
        <taxon>Eukaryota</taxon>
        <taxon>Viridiplantae</taxon>
        <taxon>Streptophyta</taxon>
        <taxon>Embryophyta</taxon>
        <taxon>Tracheophyta</taxon>
        <taxon>Spermatophyta</taxon>
        <taxon>Magnoliopsida</taxon>
        <taxon>Liliopsida</taxon>
        <taxon>Poales</taxon>
        <taxon>Poaceae</taxon>
        <taxon>BOP clade</taxon>
        <taxon>Oryzoideae</taxon>
        <taxon>Oryzeae</taxon>
        <taxon>Oryzinae</taxon>
        <taxon>Oryza</taxon>
    </lineage>
</organism>
<keyword evidence="1" id="KW-0805">Transcription regulation</keyword>
<evidence type="ECO:0000313" key="5">
    <source>
        <dbReference type="EnsemblPlants" id="ONIVA01G45890.1"/>
    </source>
</evidence>
<dbReference type="InterPro" id="IPR005202">
    <property type="entry name" value="TF_GRAS"/>
</dbReference>
<sequence>MGMSPEPCKSISDCSQQQSHHLTLTQQQDSTIICTNQELDYYYRFYDVDEAAFDGNEVELVSRFSKVTRMDHMISSPYQPTWSPAQAAVDVVGSSETSRVRKKRFWDVLESCKQKVEAMEAMDTPATATFRVGAGDGGSGGGGGAGGGGGGADGMRLVQLLVACAEAVACRDRAQAAALLRELQAGAPVHGTAFQRVASCFVQGLADRLPLAHPPALGPASMAFCIPPSSCAGRDGARGEALALAYELCPYLRFAHFVANACMLEAFEGESNVHVVDLGMTLGLDRGHQWRGLLDGLAARASGKPARVRVTGVGARMDTMRAIGRELEAYAEGLGMYLEFRGINRGLESLHIDDLGVDADEAVAINSVLELHSVVKESRGALNSVLQTIRKLSPRAFVLVEQDAGHNGPFFLGRFMEALHYYAALFDALDAALPRYDARRARVEQFHFGAEIRNVVGCEGAARVERHERADQWRRRMSRAGFQSVPIKMAAKAREQFGYTSPRSSLMAADPSPQMHKTKKLVRVRKQVEVVLPVEVLPPLPPLAVICKHKEHVWITQDDYTFRLLDINLVLTLAAVGCAGLGFFLFPRNRALGMALAAAFFVGFFAHAKASMLLHWDVFPRFVLAILDRGRRLMAVACVAIVVVCVLRFGTQDGVRRATLFIWTVAMALAALTGWVLRVERRVSAAAEFVELDGDTSLWIIRKDGRLAAVADIEGDTTKKSYLFYYDVDDAGFGGNEVEA</sequence>
<dbReference type="PROSITE" id="PS50985">
    <property type="entry name" value="GRAS"/>
    <property type="match status" value="1"/>
</dbReference>
<protein>
    <submittedName>
        <fullName evidence="5">Uncharacterized protein</fullName>
    </submittedName>
</protein>
<evidence type="ECO:0000256" key="4">
    <source>
        <dbReference type="SAM" id="Phobius"/>
    </source>
</evidence>
<dbReference type="HOGENOM" id="CLU_375265_0_0_1"/>
<keyword evidence="4" id="KW-1133">Transmembrane helix</keyword>
<dbReference type="STRING" id="4536.A0A0E0FX72"/>
<keyword evidence="2" id="KW-0804">Transcription</keyword>
<dbReference type="AlphaFoldDB" id="A0A0E0FX72"/>
<reference evidence="5" key="2">
    <citation type="submission" date="2018-04" db="EMBL/GenBank/DDBJ databases">
        <title>OnivRS2 (Oryza nivara Reference Sequence Version 2).</title>
        <authorList>
            <person name="Zhang J."/>
            <person name="Kudrna D."/>
            <person name="Lee S."/>
            <person name="Talag J."/>
            <person name="Rajasekar S."/>
            <person name="Welchert J."/>
            <person name="Hsing Y.-I."/>
            <person name="Wing R.A."/>
        </authorList>
    </citation>
    <scope>NUCLEOTIDE SEQUENCE [LARGE SCALE GENOMIC DNA]</scope>
</reference>
<evidence type="ECO:0000313" key="6">
    <source>
        <dbReference type="Proteomes" id="UP000006591"/>
    </source>
</evidence>
<name>A0A0E0FX72_ORYNI</name>
<keyword evidence="4" id="KW-0472">Membrane</keyword>
<dbReference type="eggNOG" id="ENOG502QRCE">
    <property type="taxonomic scope" value="Eukaryota"/>
</dbReference>
<feature type="region of interest" description="PFYRE" evidence="3">
    <location>
        <begin position="363"/>
        <end position="454"/>
    </location>
</feature>
<accession>A0A0E0FX72</accession>
<evidence type="ECO:0000256" key="1">
    <source>
        <dbReference type="ARBA" id="ARBA00023015"/>
    </source>
</evidence>
<keyword evidence="6" id="KW-1185">Reference proteome</keyword>
<feature type="region of interest" description="SAW" evidence="3">
    <location>
        <begin position="457"/>
        <end position="538"/>
    </location>
</feature>
<proteinExistence type="inferred from homology"/>
<feature type="short sequence motif" description="VHIID" evidence="3">
    <location>
        <begin position="273"/>
        <end position="277"/>
    </location>
</feature>
<dbReference type="Gramene" id="ONIVA01G45890.1">
    <property type="protein sequence ID" value="ONIVA01G45890.1"/>
    <property type="gene ID" value="ONIVA01G45890"/>
</dbReference>
<feature type="transmembrane region" description="Helical" evidence="4">
    <location>
        <begin position="567"/>
        <end position="586"/>
    </location>
</feature>
<dbReference type="EnsemblPlants" id="ONIVA01G45890.1">
    <property type="protein sequence ID" value="ONIVA01G45890.1"/>
    <property type="gene ID" value="ONIVA01G45890"/>
</dbReference>
<reference evidence="5" key="1">
    <citation type="submission" date="2015-04" db="UniProtKB">
        <authorList>
            <consortium name="EnsemblPlants"/>
        </authorList>
    </citation>
    <scope>IDENTIFICATION</scope>
    <source>
        <strain evidence="5">SL10</strain>
    </source>
</reference>